<dbReference type="Pfam" id="PF13378">
    <property type="entry name" value="MR_MLE_C"/>
    <property type="match status" value="1"/>
</dbReference>
<dbReference type="InterPro" id="IPR036849">
    <property type="entry name" value="Enolase-like_C_sf"/>
</dbReference>
<dbReference type="InterPro" id="IPR013342">
    <property type="entry name" value="Mandelate_racemase_C"/>
</dbReference>
<proteinExistence type="predicted"/>
<comment type="catalytic activity">
    <reaction evidence="1">
        <text>D-glucarate = 5-dehydro-4-deoxy-D-glucarate + H2O</text>
        <dbReference type="Rhea" id="RHEA:14573"/>
        <dbReference type="ChEBI" id="CHEBI:15377"/>
        <dbReference type="ChEBI" id="CHEBI:30612"/>
        <dbReference type="ChEBI" id="CHEBI:42819"/>
        <dbReference type="EC" id="4.2.1.40"/>
    </reaction>
</comment>
<organism evidence="5 6">
    <name type="scientific">Halomonas pelophila</name>
    <dbReference type="NCBI Taxonomy" id="3151122"/>
    <lineage>
        <taxon>Bacteria</taxon>
        <taxon>Pseudomonadati</taxon>
        <taxon>Pseudomonadota</taxon>
        <taxon>Gammaproteobacteria</taxon>
        <taxon>Oceanospirillales</taxon>
        <taxon>Halomonadaceae</taxon>
        <taxon>Halomonas</taxon>
    </lineage>
</organism>
<evidence type="ECO:0000313" key="6">
    <source>
        <dbReference type="Proteomes" id="UP001472978"/>
    </source>
</evidence>
<evidence type="ECO:0000259" key="4">
    <source>
        <dbReference type="SMART" id="SM00922"/>
    </source>
</evidence>
<dbReference type="SMART" id="SM00922">
    <property type="entry name" value="MR_MLE"/>
    <property type="match status" value="1"/>
</dbReference>
<protein>
    <recommendedName>
        <fullName evidence="3">glucarate dehydratase</fullName>
        <ecNumber evidence="3">4.2.1.40</ecNumber>
    </recommendedName>
</protein>
<comment type="pathway">
    <text evidence="2">Carbohydrate acid metabolism; D-glucarate degradation; 2,5-dioxopentanoate from D-glucarate: step 1/2.</text>
</comment>
<name>A0ABV1N1V4_9GAMM</name>
<dbReference type="EMBL" id="JBEGCI010000002">
    <property type="protein sequence ID" value="MEQ6887715.1"/>
    <property type="molecule type" value="Genomic_DNA"/>
</dbReference>
<evidence type="ECO:0000256" key="3">
    <source>
        <dbReference type="ARBA" id="ARBA00011973"/>
    </source>
</evidence>
<dbReference type="EC" id="4.2.1.40" evidence="3"/>
<dbReference type="Proteomes" id="UP001472978">
    <property type="component" value="Unassembled WGS sequence"/>
</dbReference>
<dbReference type="SFLD" id="SFLDS00001">
    <property type="entry name" value="Enolase"/>
    <property type="match status" value="1"/>
</dbReference>
<reference evidence="5 6" key="1">
    <citation type="submission" date="2024-05" db="EMBL/GenBank/DDBJ databases">
        <title>Halomonas sp. CS7 16S ribosomal RNA gene Genome sequencing and assembly.</title>
        <authorList>
            <person name="Yook S."/>
        </authorList>
    </citation>
    <scope>NUCLEOTIDE SEQUENCE [LARGE SCALE GENOMIC DNA]</scope>
    <source>
        <strain evidence="5 6">CS7</strain>
    </source>
</reference>
<dbReference type="InterPro" id="IPR029065">
    <property type="entry name" value="Enolase_C-like"/>
</dbReference>
<dbReference type="Pfam" id="PF02746">
    <property type="entry name" value="MR_MLE_N"/>
    <property type="match status" value="1"/>
</dbReference>
<dbReference type="PANTHER" id="PTHR48080:SF4">
    <property type="entry name" value="GLUCARATE DEHYDRATASE"/>
    <property type="match status" value="1"/>
</dbReference>
<dbReference type="SUPFAM" id="SSF54826">
    <property type="entry name" value="Enolase N-terminal domain-like"/>
    <property type="match status" value="1"/>
</dbReference>
<comment type="caution">
    <text evidence="5">The sequence shown here is derived from an EMBL/GenBank/DDBJ whole genome shotgun (WGS) entry which is preliminary data.</text>
</comment>
<evidence type="ECO:0000256" key="1">
    <source>
        <dbReference type="ARBA" id="ARBA00001426"/>
    </source>
</evidence>
<dbReference type="InterPro" id="IPR029017">
    <property type="entry name" value="Enolase-like_N"/>
</dbReference>
<dbReference type="Gene3D" id="3.20.20.120">
    <property type="entry name" value="Enolase-like C-terminal domain"/>
    <property type="match status" value="1"/>
</dbReference>
<dbReference type="InterPro" id="IPR034593">
    <property type="entry name" value="DgoD-like"/>
</dbReference>
<dbReference type="InterPro" id="IPR013341">
    <property type="entry name" value="Mandelate_racemase_N_dom"/>
</dbReference>
<dbReference type="Gene3D" id="3.30.390.10">
    <property type="entry name" value="Enolase-like, N-terminal domain"/>
    <property type="match status" value="1"/>
</dbReference>
<dbReference type="SUPFAM" id="SSF51604">
    <property type="entry name" value="Enolase C-terminal domain-like"/>
    <property type="match status" value="1"/>
</dbReference>
<keyword evidence="6" id="KW-1185">Reference proteome</keyword>
<feature type="domain" description="Mandelate racemase/muconate lactonizing enzyme C-terminal" evidence="4">
    <location>
        <begin position="143"/>
        <end position="239"/>
    </location>
</feature>
<accession>A0ABV1N1V4</accession>
<sequence length="373" mass="41487">MSSTIIESVEVRVVGPDVPRHRLAGDMQEVFETLTLTRLTSASGLVGISGVTTYSEHDFDRTLGESIRLLGPELIGRDANETAAIWSHLVARYSSMTPRPQSAIDIALWDLKAKALEQPLYRLLGAERESIPAYASTPVLDTPEAYLRYGEALCEQGYRAVKLHVPCRLEQDLAIVEAWDAHFGERLPFMIDLEERYTLEDAERLAERLSRTACVWLEAPLPDADLQGYARLRAGTAPRILAAGNTLLHPELMALAIERGAWDGLRFDVNYAGGFTRGREMVALAREHRLPLELQSWGYSLRQAANLHLMLANPNSLYFEQPVPCEPHEWGCIAPIRTRDGLVSAPAGHGLGVEMDGAQVDRNTLWHWSSDTP</sequence>
<dbReference type="CDD" id="cd03316">
    <property type="entry name" value="MR_like"/>
    <property type="match status" value="1"/>
</dbReference>
<evidence type="ECO:0000313" key="5">
    <source>
        <dbReference type="EMBL" id="MEQ6887715.1"/>
    </source>
</evidence>
<dbReference type="RefSeq" id="WP_349757259.1">
    <property type="nucleotide sequence ID" value="NZ_JBEGCI010000002.1"/>
</dbReference>
<evidence type="ECO:0000256" key="2">
    <source>
        <dbReference type="ARBA" id="ARBA00005183"/>
    </source>
</evidence>
<dbReference type="PANTHER" id="PTHR48080">
    <property type="entry name" value="D-GALACTONATE DEHYDRATASE-RELATED"/>
    <property type="match status" value="1"/>
</dbReference>
<gene>
    <name evidence="5" type="ORF">ABE957_03360</name>
</gene>